<dbReference type="PANTHER" id="PTHR12587:SF15">
    <property type="entry name" value="LIPRIN-ALPHA-1"/>
    <property type="match status" value="1"/>
</dbReference>
<feature type="coiled-coil region" evidence="2">
    <location>
        <begin position="262"/>
        <end position="352"/>
    </location>
</feature>
<keyword evidence="2" id="KW-0175">Coiled coil</keyword>
<organism evidence="5 6">
    <name type="scientific">Bos mutus</name>
    <name type="common">wild yak</name>
    <dbReference type="NCBI Taxonomy" id="72004"/>
    <lineage>
        <taxon>Eukaryota</taxon>
        <taxon>Metazoa</taxon>
        <taxon>Chordata</taxon>
        <taxon>Craniata</taxon>
        <taxon>Vertebrata</taxon>
        <taxon>Euteleostomi</taxon>
        <taxon>Mammalia</taxon>
        <taxon>Eutheria</taxon>
        <taxon>Laurasiatheria</taxon>
        <taxon>Artiodactyla</taxon>
        <taxon>Ruminantia</taxon>
        <taxon>Pecora</taxon>
        <taxon>Bovidae</taxon>
        <taxon>Bovinae</taxon>
        <taxon>Bos</taxon>
    </lineage>
</organism>
<comment type="caution">
    <text evidence="5">The sequence shown here is derived from an EMBL/GenBank/DDBJ whole genome shotgun (WGS) entry which is preliminary data.</text>
</comment>
<reference evidence="5" key="1">
    <citation type="submission" date="2019-10" db="EMBL/GenBank/DDBJ databases">
        <title>The sequence and de novo assembly of the wild yak genome.</title>
        <authorList>
            <person name="Liu Y."/>
        </authorList>
    </citation>
    <scope>NUCLEOTIDE SEQUENCE [LARGE SCALE GENOMIC DNA]</scope>
    <source>
        <strain evidence="5">WY2019</strain>
    </source>
</reference>
<evidence type="ECO:0000256" key="2">
    <source>
        <dbReference type="SAM" id="Coils"/>
    </source>
</evidence>
<proteinExistence type="predicted"/>
<evidence type="ECO:0000256" key="1">
    <source>
        <dbReference type="ARBA" id="ARBA00022737"/>
    </source>
</evidence>
<dbReference type="Pfam" id="PF25526">
    <property type="entry name" value="LIP-1"/>
    <property type="match status" value="2"/>
</dbReference>
<name>A0A6B0S8S6_9CETA</name>
<feature type="region of interest" description="Disordered" evidence="3">
    <location>
        <begin position="591"/>
        <end position="610"/>
    </location>
</feature>
<dbReference type="AlphaFoldDB" id="A0A6B0S8S6"/>
<evidence type="ECO:0000259" key="4">
    <source>
        <dbReference type="Pfam" id="PF25526"/>
    </source>
</evidence>
<dbReference type="InterPro" id="IPR057892">
    <property type="entry name" value="LIP-1_CC2"/>
</dbReference>
<keyword evidence="6" id="KW-1185">Reference proteome</keyword>
<dbReference type="PANTHER" id="PTHR12587">
    <property type="entry name" value="LAR INTERACTING PROTEIN LIP -RELATED PROTEIN"/>
    <property type="match status" value="1"/>
</dbReference>
<dbReference type="EMBL" id="VBQZ03000386">
    <property type="protein sequence ID" value="MXQ99229.1"/>
    <property type="molecule type" value="Genomic_DNA"/>
</dbReference>
<dbReference type="GO" id="GO:0048786">
    <property type="term" value="C:presynaptic active zone"/>
    <property type="evidence" value="ECO:0007669"/>
    <property type="project" value="TreeGrafter"/>
</dbReference>
<keyword evidence="1" id="KW-0677">Repeat</keyword>
<evidence type="ECO:0000313" key="5">
    <source>
        <dbReference type="EMBL" id="MXQ99229.1"/>
    </source>
</evidence>
<sequence length="820" mass="92832">MGRRRARLWALFQCCNPKAKAKTRKDLASAHVLEAERPEEFPTPEEYTYREQLCKSKEEIAQLKAERNNTRLLLEHLECLVSRYIPPVVMTAGKRQAQSPAGMRSEVEVLRVLKLLFEHHKALDEKVPAIWLSWILALERCSLLEEELGATHKEVSLISLCVISVKGLPSDGSLSHKEDLAKKMELQEIIERQLREQRQMEEHLAALSAHVKHLEEDLDMARKDLLKSKDMNRKLEQDVRELSDCSCVCCPEVECGFLDDINDKLENEITNKDSRHRQTEDKNRQLQERLELVEKLQHRLRRAEKLPEVEAEQAQRVASLSKVLLWRHSSIEDRLRQMEAQLEEKNKEMQQVPVLTGRRRLGRRHGLGGVQHCLSPPLPSLALSVCLCDPRSPEPPPSLLLEKRRCHLRQRQRQKLVLCLKPRRVEFKESTCPVEQEGTRPHLGSAPDLRFPVADRPADSLGNRAVLRCPQKGRLAALHDEPSKARTPPPPSHPWWAPCEAPAPSHCGPEVQTLKEQDWERTQQASMLADVAQAFESDEGVSDDKGDRVALFSSATQLSPSRQADAKTLTMMMQEQLDAINEEIRLIEEEKENTEQWAEETESREGRGSLGSLRRFKSVSSLNLLPTSSHAGSCPPLPKPRRRWHSLAQEGDQLGIMTLDWGGCAPVQLPALREEVGDDKTAIKCETSTLAWLWSLRLGRLHTGALHTATHEDLRDAHNRGQLLWEAGGTTQSRGARLLLERRHLPSSDSKGGSERPLHQLAWSQALLTGELEAENLSLPVRLSDAGSLHCSCGVWLVKETPTVSCEVEARVLLGARFYQ</sequence>
<dbReference type="Proteomes" id="UP000322234">
    <property type="component" value="Unassembled WGS sequence"/>
</dbReference>
<dbReference type="InterPro" id="IPR029515">
    <property type="entry name" value="Liprin"/>
</dbReference>
<dbReference type="GO" id="GO:0050808">
    <property type="term" value="P:synapse organization"/>
    <property type="evidence" value="ECO:0007669"/>
    <property type="project" value="TreeGrafter"/>
</dbReference>
<feature type="coiled-coil region" evidence="2">
    <location>
        <begin position="183"/>
        <end position="238"/>
    </location>
</feature>
<accession>A0A6B0S8S6</accession>
<feature type="compositionally biased region" description="Acidic residues" evidence="3">
    <location>
        <begin position="591"/>
        <end position="600"/>
    </location>
</feature>
<feature type="domain" description="Liprin-alpha CC2" evidence="4">
    <location>
        <begin position="254"/>
        <end position="351"/>
    </location>
</feature>
<protein>
    <recommendedName>
        <fullName evidence="4">Liprin-alpha CC2 domain-containing protein</fullName>
    </recommendedName>
</protein>
<feature type="domain" description="Liprin-alpha CC2" evidence="4">
    <location>
        <begin position="181"/>
        <end position="242"/>
    </location>
</feature>
<evidence type="ECO:0000256" key="3">
    <source>
        <dbReference type="SAM" id="MobiDB-lite"/>
    </source>
</evidence>
<evidence type="ECO:0000313" key="6">
    <source>
        <dbReference type="Proteomes" id="UP000322234"/>
    </source>
</evidence>
<gene>
    <name evidence="5" type="ORF">E5288_WYG005406</name>
</gene>